<dbReference type="InterPro" id="IPR050950">
    <property type="entry name" value="HTH-type_LysR_regulators"/>
</dbReference>
<dbReference type="PANTHER" id="PTHR30419">
    <property type="entry name" value="HTH-TYPE TRANSCRIPTIONAL REGULATOR YBHD"/>
    <property type="match status" value="1"/>
</dbReference>
<keyword evidence="7" id="KW-1185">Reference proteome</keyword>
<dbReference type="Pfam" id="PF03466">
    <property type="entry name" value="LysR_substrate"/>
    <property type="match status" value="1"/>
</dbReference>
<proteinExistence type="inferred from homology"/>
<dbReference type="EMBL" id="CAJNAS010000024">
    <property type="protein sequence ID" value="CAE6952637.1"/>
    <property type="molecule type" value="Genomic_DNA"/>
</dbReference>
<evidence type="ECO:0000313" key="7">
    <source>
        <dbReference type="Proteomes" id="UP000675121"/>
    </source>
</evidence>
<evidence type="ECO:0000256" key="2">
    <source>
        <dbReference type="ARBA" id="ARBA00023015"/>
    </source>
</evidence>
<dbReference type="InterPro" id="IPR005119">
    <property type="entry name" value="LysR_subst-bd"/>
</dbReference>
<dbReference type="SUPFAM" id="SSF53850">
    <property type="entry name" value="Periplasmic binding protein-like II"/>
    <property type="match status" value="1"/>
</dbReference>
<dbReference type="AlphaFoldDB" id="A0A9N8N4G7"/>
<keyword evidence="2" id="KW-0805">Transcription regulation</keyword>
<dbReference type="InterPro" id="IPR036388">
    <property type="entry name" value="WH-like_DNA-bd_sf"/>
</dbReference>
<dbReference type="Pfam" id="PF00126">
    <property type="entry name" value="HTH_1"/>
    <property type="match status" value="1"/>
</dbReference>
<dbReference type="Proteomes" id="UP000675121">
    <property type="component" value="Unassembled WGS sequence"/>
</dbReference>
<gene>
    <name evidence="6" type="primary">tsaR_9</name>
    <name evidence="6" type="ORF">R70211_06360</name>
</gene>
<keyword evidence="4" id="KW-0804">Transcription</keyword>
<evidence type="ECO:0000313" key="6">
    <source>
        <dbReference type="EMBL" id="CAE6952637.1"/>
    </source>
</evidence>
<reference evidence="6" key="1">
    <citation type="submission" date="2021-02" db="EMBL/GenBank/DDBJ databases">
        <authorList>
            <person name="Vanwijnsberghe S."/>
        </authorList>
    </citation>
    <scope>NUCLEOTIDE SEQUENCE</scope>
    <source>
        <strain evidence="6">R-70211</strain>
    </source>
</reference>
<dbReference type="InterPro" id="IPR036390">
    <property type="entry name" value="WH_DNA-bd_sf"/>
</dbReference>
<dbReference type="PANTHER" id="PTHR30419:SF30">
    <property type="entry name" value="LYSR FAMILY TRANSCRIPTIONAL REGULATOR"/>
    <property type="match status" value="1"/>
</dbReference>
<protein>
    <submittedName>
        <fullName evidence="6">HTH-type transcriptional regulator TsaR</fullName>
    </submittedName>
</protein>
<accession>A0A9N8N4G7</accession>
<dbReference type="SUPFAM" id="SSF46785">
    <property type="entry name" value="Winged helix' DNA-binding domain"/>
    <property type="match status" value="1"/>
</dbReference>
<dbReference type="GO" id="GO:0003677">
    <property type="term" value="F:DNA binding"/>
    <property type="evidence" value="ECO:0007669"/>
    <property type="project" value="UniProtKB-KW"/>
</dbReference>
<dbReference type="Gene3D" id="1.10.10.10">
    <property type="entry name" value="Winged helix-like DNA-binding domain superfamily/Winged helix DNA-binding domain"/>
    <property type="match status" value="1"/>
</dbReference>
<evidence type="ECO:0000256" key="1">
    <source>
        <dbReference type="ARBA" id="ARBA00009437"/>
    </source>
</evidence>
<dbReference type="RefSeq" id="WP_201139365.1">
    <property type="nucleotide sequence ID" value="NZ_CAJNAS010000024.1"/>
</dbReference>
<dbReference type="Gene3D" id="3.40.190.290">
    <property type="match status" value="1"/>
</dbReference>
<dbReference type="PRINTS" id="PR00039">
    <property type="entry name" value="HTHLYSR"/>
</dbReference>
<sequence length="311" mass="34358">MKLNQLNAFLAVTQHTTIRGAARALGLTQPAVTRVVRELELDFGVPLITRSVKGIELTEYGKAFEVRARLLVKEMRRTRDEIEQIKHGTTGSVSISVSPTVAFTILPAAFDAFTRNLPEATVNFSEGSHTFGFARLRDGTLDFIVTHLLEAPEEADGEFTYIPLFRSVFVVGARNRHPRVRARSLREIHDEQWCMPLYGAGGDDLTRSIFQPNGMARPKRIVRCPSFSVALGLVAHTNVLSMFAKPLVDIEFKRHGIKALTLQEPLPQLTVAIIARRDARLTPAALHFIDCLKDASAAFGADSLETSALAQ</sequence>
<dbReference type="PROSITE" id="PS50931">
    <property type="entry name" value="HTH_LYSR"/>
    <property type="match status" value="1"/>
</dbReference>
<dbReference type="InterPro" id="IPR000847">
    <property type="entry name" value="LysR_HTH_N"/>
</dbReference>
<dbReference type="GO" id="GO:0005829">
    <property type="term" value="C:cytosol"/>
    <property type="evidence" value="ECO:0007669"/>
    <property type="project" value="TreeGrafter"/>
</dbReference>
<comment type="caution">
    <text evidence="6">The sequence shown here is derived from an EMBL/GenBank/DDBJ whole genome shotgun (WGS) entry which is preliminary data.</text>
</comment>
<evidence type="ECO:0000256" key="3">
    <source>
        <dbReference type="ARBA" id="ARBA00023125"/>
    </source>
</evidence>
<keyword evidence="3" id="KW-0238">DNA-binding</keyword>
<evidence type="ECO:0000256" key="4">
    <source>
        <dbReference type="ARBA" id="ARBA00023163"/>
    </source>
</evidence>
<organism evidence="6 7">
    <name type="scientific">Paraburkholderia domus</name>
    <dbReference type="NCBI Taxonomy" id="2793075"/>
    <lineage>
        <taxon>Bacteria</taxon>
        <taxon>Pseudomonadati</taxon>
        <taxon>Pseudomonadota</taxon>
        <taxon>Betaproteobacteria</taxon>
        <taxon>Burkholderiales</taxon>
        <taxon>Burkholderiaceae</taxon>
        <taxon>Paraburkholderia</taxon>
    </lineage>
</organism>
<feature type="domain" description="HTH lysR-type" evidence="5">
    <location>
        <begin position="1"/>
        <end position="58"/>
    </location>
</feature>
<name>A0A9N8N4G7_9BURK</name>
<evidence type="ECO:0000259" key="5">
    <source>
        <dbReference type="PROSITE" id="PS50931"/>
    </source>
</evidence>
<dbReference type="GO" id="GO:0003700">
    <property type="term" value="F:DNA-binding transcription factor activity"/>
    <property type="evidence" value="ECO:0007669"/>
    <property type="project" value="InterPro"/>
</dbReference>
<comment type="similarity">
    <text evidence="1">Belongs to the LysR transcriptional regulatory family.</text>
</comment>